<proteinExistence type="predicted"/>
<dbReference type="EMBL" id="CAFBMK010000445">
    <property type="protein sequence ID" value="CAB4958771.1"/>
    <property type="molecule type" value="Genomic_DNA"/>
</dbReference>
<reference evidence="1" key="1">
    <citation type="submission" date="2020-05" db="EMBL/GenBank/DDBJ databases">
        <authorList>
            <person name="Chiriac C."/>
            <person name="Salcher M."/>
            <person name="Ghai R."/>
            <person name="Kavagutti S V."/>
        </authorList>
    </citation>
    <scope>NUCLEOTIDE SEQUENCE</scope>
</reference>
<dbReference type="AlphaFoldDB" id="A0A6J7KTE0"/>
<protein>
    <submittedName>
        <fullName evidence="1">Unannotated protein</fullName>
    </submittedName>
</protein>
<accession>A0A6J7KTE0</accession>
<evidence type="ECO:0000313" key="1">
    <source>
        <dbReference type="EMBL" id="CAB4958771.1"/>
    </source>
</evidence>
<name>A0A6J7KTE0_9ZZZZ</name>
<organism evidence="1">
    <name type="scientific">freshwater metagenome</name>
    <dbReference type="NCBI Taxonomy" id="449393"/>
    <lineage>
        <taxon>unclassified sequences</taxon>
        <taxon>metagenomes</taxon>
        <taxon>ecological metagenomes</taxon>
    </lineage>
</organism>
<sequence length="121" mass="13038">MLATFLVAIAGSSSSADAAAYQYCGVLKSGGSYCPLTSQLPQRHSYVSNGADSGTSACTTWQSLAYTAYESSNGSSPKYDQYNPTCKNSAYFILGNNTSLVRLYMRHNYGSPQYLYGQGVY</sequence>
<gene>
    <name evidence="1" type="ORF">UFOPK3564_03926</name>
</gene>